<dbReference type="Proteomes" id="UP001652625">
    <property type="component" value="Chromosome 14"/>
</dbReference>
<evidence type="ECO:0000256" key="1">
    <source>
        <dbReference type="SAM" id="MobiDB-lite"/>
    </source>
</evidence>
<dbReference type="GeneID" id="136090686"/>
<dbReference type="PANTHER" id="PTHR33053">
    <property type="entry name" value="PROTEIN, PUTATIVE-RELATED"/>
    <property type="match status" value="1"/>
</dbReference>
<feature type="compositionally biased region" description="Polar residues" evidence="1">
    <location>
        <begin position="38"/>
        <end position="52"/>
    </location>
</feature>
<evidence type="ECO:0000313" key="3">
    <source>
        <dbReference type="RefSeq" id="XP_065673599.1"/>
    </source>
</evidence>
<dbReference type="RefSeq" id="XP_065673599.1">
    <property type="nucleotide sequence ID" value="XM_065817527.1"/>
</dbReference>
<feature type="region of interest" description="Disordered" evidence="1">
    <location>
        <begin position="38"/>
        <end position="57"/>
    </location>
</feature>
<dbReference type="PANTHER" id="PTHR33053:SF9">
    <property type="entry name" value="AGAP000105-PA"/>
    <property type="match status" value="1"/>
</dbReference>
<sequence>MSSKGKVARKQSQPSSSIWRKKRNAVLKKFENNHQSFFVSQSDNYPTKSPKSQGDDLKYHNSALEESSSSLSDSRYVIPDNKIEHDLVLCSKIKEWSLKNNCTRRCTNEILAIFFEYKFNVPLDCRTLLKTKRSICFKNVDGGKYIYLGLKKQITNQIIYHSILDVNISLSFNIDGLPLYKSSSTKLWPIVGLIKGYNPFLIGMYCGSIKPKCHLFLKDFSDELKMLTSSLFVVNDKSYMVQIYAFICDAPARSLLKGIVNHTGYHSCEQCTIVGRCILNRIVFSHIEVNVDLRRNIEFLDYTYANRDHNRRCYQHEKSIFSEINSLDFINMFTLDYMHLVCLGATRKILYFFKGGIKGTNHGKISLNMLDQISNSLLQLNGKLPSDFARQPRSLSYLDRWKATELRSFLVYYGMIVLKDIIDLRTYKHFLSLSISIRILCDSNAEFRRSNLEIARRLIKYFVINSTETFGQLFCVYNIHSLLHICDDVAFYNAPLDSLSAFPFENFLQQIKRLVRSKHNPISQICKRLDEISFFNRFEQKKTKNNTNLRDGCFLTKHGVVFIKVNLGNDQYSCFYYRKDCLDNYFTHFLNSKDIDVCFLRSNVRHVVRVKHKDTLVNKCVCLPIKDGFVISKLLHNIC</sequence>
<accession>A0ABM4DGN1</accession>
<feature type="region of interest" description="Disordered" evidence="1">
    <location>
        <begin position="1"/>
        <end position="20"/>
    </location>
</feature>
<keyword evidence="2" id="KW-1185">Reference proteome</keyword>
<name>A0ABM4DGN1_HYDVU</name>
<evidence type="ECO:0000313" key="2">
    <source>
        <dbReference type="Proteomes" id="UP001652625"/>
    </source>
</evidence>
<protein>
    <submittedName>
        <fullName evidence="3">Uncharacterized protein LOC136090686</fullName>
    </submittedName>
</protein>
<gene>
    <name evidence="3" type="primary">LOC136090686</name>
</gene>
<proteinExistence type="predicted"/>
<organism evidence="2 3">
    <name type="scientific">Hydra vulgaris</name>
    <name type="common">Hydra</name>
    <name type="synonym">Hydra attenuata</name>
    <dbReference type="NCBI Taxonomy" id="6087"/>
    <lineage>
        <taxon>Eukaryota</taxon>
        <taxon>Metazoa</taxon>
        <taxon>Cnidaria</taxon>
        <taxon>Hydrozoa</taxon>
        <taxon>Hydroidolina</taxon>
        <taxon>Anthoathecata</taxon>
        <taxon>Aplanulata</taxon>
        <taxon>Hydridae</taxon>
        <taxon>Hydra</taxon>
    </lineage>
</organism>
<reference evidence="3" key="1">
    <citation type="submission" date="2025-08" db="UniProtKB">
        <authorList>
            <consortium name="RefSeq"/>
        </authorList>
    </citation>
    <scope>IDENTIFICATION</scope>
</reference>